<keyword evidence="2" id="KW-0378">Hydrolase</keyword>
<feature type="domain" description="DNA2/NAM7 helicase helicase" evidence="6">
    <location>
        <begin position="33"/>
        <end position="164"/>
    </location>
</feature>
<evidence type="ECO:0000256" key="3">
    <source>
        <dbReference type="ARBA" id="ARBA00022806"/>
    </source>
</evidence>
<dbReference type="AlphaFoldDB" id="A0AAU9JTV1"/>
<dbReference type="EMBL" id="CAJZBQ010000047">
    <property type="protein sequence ID" value="CAG9329045.1"/>
    <property type="molecule type" value="Genomic_DNA"/>
</dbReference>
<reference evidence="8" key="1">
    <citation type="submission" date="2021-09" db="EMBL/GenBank/DDBJ databases">
        <authorList>
            <consortium name="AG Swart"/>
            <person name="Singh M."/>
            <person name="Singh A."/>
            <person name="Seah K."/>
            <person name="Emmerich C."/>
        </authorList>
    </citation>
    <scope>NUCLEOTIDE SEQUENCE</scope>
    <source>
        <strain evidence="8">ATCC30299</strain>
    </source>
</reference>
<dbReference type="InterPro" id="IPR027417">
    <property type="entry name" value="P-loop_NTPase"/>
</dbReference>
<keyword evidence="1" id="KW-0547">Nucleotide-binding</keyword>
<keyword evidence="3" id="KW-0347">Helicase</keyword>
<dbReference type="Pfam" id="PF13086">
    <property type="entry name" value="AAA_11"/>
    <property type="match status" value="1"/>
</dbReference>
<feature type="coiled-coil region" evidence="5">
    <location>
        <begin position="31"/>
        <end position="58"/>
    </location>
</feature>
<dbReference type="GO" id="GO:0016787">
    <property type="term" value="F:hydrolase activity"/>
    <property type="evidence" value="ECO:0007669"/>
    <property type="project" value="UniProtKB-KW"/>
</dbReference>
<evidence type="ECO:0000256" key="2">
    <source>
        <dbReference type="ARBA" id="ARBA00022801"/>
    </source>
</evidence>
<dbReference type="Pfam" id="PF13087">
    <property type="entry name" value="AAA_12"/>
    <property type="match status" value="1"/>
</dbReference>
<evidence type="ECO:0000256" key="1">
    <source>
        <dbReference type="ARBA" id="ARBA00022741"/>
    </source>
</evidence>
<dbReference type="SUPFAM" id="SSF52540">
    <property type="entry name" value="P-loop containing nucleoside triphosphate hydrolases"/>
    <property type="match status" value="1"/>
</dbReference>
<keyword evidence="4" id="KW-0067">ATP-binding</keyword>
<keyword evidence="5" id="KW-0175">Coiled coil</keyword>
<gene>
    <name evidence="8" type="ORF">BSTOLATCC_MIC47881</name>
</gene>
<dbReference type="CDD" id="cd18808">
    <property type="entry name" value="SF1_C_Upf1"/>
    <property type="match status" value="1"/>
</dbReference>
<evidence type="ECO:0000313" key="9">
    <source>
        <dbReference type="Proteomes" id="UP001162131"/>
    </source>
</evidence>
<dbReference type="GO" id="GO:0005524">
    <property type="term" value="F:ATP binding"/>
    <property type="evidence" value="ECO:0007669"/>
    <property type="project" value="UniProtKB-KW"/>
</dbReference>
<organism evidence="8 9">
    <name type="scientific">Blepharisma stoltei</name>
    <dbReference type="NCBI Taxonomy" id="1481888"/>
    <lineage>
        <taxon>Eukaryota</taxon>
        <taxon>Sar</taxon>
        <taxon>Alveolata</taxon>
        <taxon>Ciliophora</taxon>
        <taxon>Postciliodesmatophora</taxon>
        <taxon>Heterotrichea</taxon>
        <taxon>Heterotrichida</taxon>
        <taxon>Blepharismidae</taxon>
        <taxon>Blepharisma</taxon>
    </lineage>
</organism>
<dbReference type="InterPro" id="IPR041679">
    <property type="entry name" value="DNA2/NAM7-like_C"/>
</dbReference>
<dbReference type="InterPro" id="IPR041677">
    <property type="entry name" value="DNA2/NAM7_AAA_11"/>
</dbReference>
<evidence type="ECO:0000256" key="4">
    <source>
        <dbReference type="ARBA" id="ARBA00022840"/>
    </source>
</evidence>
<comment type="caution">
    <text evidence="8">The sequence shown here is derived from an EMBL/GenBank/DDBJ whole genome shotgun (WGS) entry which is preliminary data.</text>
</comment>
<proteinExistence type="predicted"/>
<evidence type="ECO:0000313" key="8">
    <source>
        <dbReference type="EMBL" id="CAG9329045.1"/>
    </source>
</evidence>
<dbReference type="Proteomes" id="UP001162131">
    <property type="component" value="Unassembled WGS sequence"/>
</dbReference>
<name>A0AAU9JTV1_9CILI</name>
<feature type="domain" description="DNA2/NAM7 helicase-like C-terminal" evidence="7">
    <location>
        <begin position="171"/>
        <end position="360"/>
    </location>
</feature>
<sequence length="398" mass="46106">MMNLFYSSNDFFSKLMLKKIWDLYLLFGRIKENDSKLIEEITKNIEKLEKQIEDLKKEGSYNSYSTTRELYPKLAELKKKRFTLLGKKNKCKKDIIKNSDVIFCTLSGAGSFPVLQNVKSIDYLIIDEACQSLEVSTLIPFQYDPKSVILIGDPKQLPATTFSEKSKKNKYDRSFFERMTECNVKPVLLSEQYRMMKEISDFTSKTFYNNQICTGESIDNRPIPNWVYPEGLFFFNISTSKENTKNGSMSYFNDPEAQFALNLYGVLKKRIGRSDAHIGIISPYKGQVDHIEKLLSKRYGDSWKKNCEVSSVDGFQGREVDVVIFSAVRSGKTIGFLKDERRMNVAISRAKYGMYAIGNEACLSRNPKWKSLIKYCKEMRKCESCNSFKRVEHIFNKQ</sequence>
<dbReference type="Gene3D" id="3.40.50.300">
    <property type="entry name" value="P-loop containing nucleotide triphosphate hydrolases"/>
    <property type="match status" value="2"/>
</dbReference>
<keyword evidence="9" id="KW-1185">Reference proteome</keyword>
<accession>A0AAU9JTV1</accession>
<dbReference type="InterPro" id="IPR045055">
    <property type="entry name" value="DNA2/NAM7-like"/>
</dbReference>
<evidence type="ECO:0000259" key="7">
    <source>
        <dbReference type="Pfam" id="PF13087"/>
    </source>
</evidence>
<dbReference type="InterPro" id="IPR047187">
    <property type="entry name" value="SF1_C_Upf1"/>
</dbReference>
<dbReference type="GO" id="GO:0005694">
    <property type="term" value="C:chromosome"/>
    <property type="evidence" value="ECO:0007669"/>
    <property type="project" value="UniProtKB-ARBA"/>
</dbReference>
<protein>
    <submittedName>
        <fullName evidence="8">Uncharacterized protein</fullName>
    </submittedName>
</protein>
<evidence type="ECO:0000259" key="6">
    <source>
        <dbReference type="Pfam" id="PF13086"/>
    </source>
</evidence>
<evidence type="ECO:0000256" key="5">
    <source>
        <dbReference type="SAM" id="Coils"/>
    </source>
</evidence>
<dbReference type="GO" id="GO:0004386">
    <property type="term" value="F:helicase activity"/>
    <property type="evidence" value="ECO:0007669"/>
    <property type="project" value="UniProtKB-KW"/>
</dbReference>
<dbReference type="PANTHER" id="PTHR10887:SF495">
    <property type="entry name" value="HELICASE SENATAXIN ISOFORM X1-RELATED"/>
    <property type="match status" value="1"/>
</dbReference>
<dbReference type="PANTHER" id="PTHR10887">
    <property type="entry name" value="DNA2/NAM7 HELICASE FAMILY"/>
    <property type="match status" value="1"/>
</dbReference>
<dbReference type="FunFam" id="3.40.50.300:FF:000326">
    <property type="entry name" value="P-loop containing nucleoside triphosphate hydrolase"/>
    <property type="match status" value="1"/>
</dbReference>